<dbReference type="AlphaFoldDB" id="A0A9P5XIB6"/>
<proteinExistence type="predicted"/>
<accession>A0A9P5XIB6</accession>
<evidence type="ECO:0000313" key="2">
    <source>
        <dbReference type="Proteomes" id="UP000807342"/>
    </source>
</evidence>
<organism evidence="1 2">
    <name type="scientific">Macrolepiota fuliginosa MF-IS2</name>
    <dbReference type="NCBI Taxonomy" id="1400762"/>
    <lineage>
        <taxon>Eukaryota</taxon>
        <taxon>Fungi</taxon>
        <taxon>Dikarya</taxon>
        <taxon>Basidiomycota</taxon>
        <taxon>Agaricomycotina</taxon>
        <taxon>Agaricomycetes</taxon>
        <taxon>Agaricomycetidae</taxon>
        <taxon>Agaricales</taxon>
        <taxon>Agaricineae</taxon>
        <taxon>Agaricaceae</taxon>
        <taxon>Macrolepiota</taxon>
    </lineage>
</organism>
<name>A0A9P5XIB6_9AGAR</name>
<feature type="non-terminal residue" evidence="1">
    <location>
        <position position="63"/>
    </location>
</feature>
<dbReference type="Proteomes" id="UP000807342">
    <property type="component" value="Unassembled WGS sequence"/>
</dbReference>
<reference evidence="1" key="1">
    <citation type="submission" date="2020-11" db="EMBL/GenBank/DDBJ databases">
        <authorList>
            <consortium name="DOE Joint Genome Institute"/>
            <person name="Ahrendt S."/>
            <person name="Riley R."/>
            <person name="Andreopoulos W."/>
            <person name="Labutti K."/>
            <person name="Pangilinan J."/>
            <person name="Ruiz-Duenas F.J."/>
            <person name="Barrasa J.M."/>
            <person name="Sanchez-Garcia M."/>
            <person name="Camarero S."/>
            <person name="Miyauchi S."/>
            <person name="Serrano A."/>
            <person name="Linde D."/>
            <person name="Babiker R."/>
            <person name="Drula E."/>
            <person name="Ayuso-Fernandez I."/>
            <person name="Pacheco R."/>
            <person name="Padilla G."/>
            <person name="Ferreira P."/>
            <person name="Barriuso J."/>
            <person name="Kellner H."/>
            <person name="Castanera R."/>
            <person name="Alfaro M."/>
            <person name="Ramirez L."/>
            <person name="Pisabarro A.G."/>
            <person name="Kuo A."/>
            <person name="Tritt A."/>
            <person name="Lipzen A."/>
            <person name="He G."/>
            <person name="Yan M."/>
            <person name="Ng V."/>
            <person name="Cullen D."/>
            <person name="Martin F."/>
            <person name="Rosso M.-N."/>
            <person name="Henrissat B."/>
            <person name="Hibbett D."/>
            <person name="Martinez A.T."/>
            <person name="Grigoriev I.V."/>
        </authorList>
    </citation>
    <scope>NUCLEOTIDE SEQUENCE</scope>
    <source>
        <strain evidence="1">MF-IS2</strain>
    </source>
</reference>
<protein>
    <submittedName>
        <fullName evidence="1">Uncharacterized protein</fullName>
    </submittedName>
</protein>
<gene>
    <name evidence="1" type="ORF">P691DRAFT_774032</name>
</gene>
<sequence length="63" mass="7017">MEQQQKAPPDIKNVAQFLRSGSSGLKVRVGALNGKRLDYFKGASYFPKAPPSPNLMFYSRQIS</sequence>
<comment type="caution">
    <text evidence="1">The sequence shown here is derived from an EMBL/GenBank/DDBJ whole genome shotgun (WGS) entry which is preliminary data.</text>
</comment>
<keyword evidence="2" id="KW-1185">Reference proteome</keyword>
<dbReference type="EMBL" id="MU151108">
    <property type="protein sequence ID" value="KAF9450296.1"/>
    <property type="molecule type" value="Genomic_DNA"/>
</dbReference>
<evidence type="ECO:0000313" key="1">
    <source>
        <dbReference type="EMBL" id="KAF9450296.1"/>
    </source>
</evidence>